<dbReference type="PANTHER" id="PTHR43619:SF2">
    <property type="entry name" value="S-ADENOSYL-L-METHIONINE-DEPENDENT METHYLTRANSFERASES SUPERFAMILY PROTEIN"/>
    <property type="match status" value="1"/>
</dbReference>
<proteinExistence type="inferred from homology"/>
<dbReference type="PANTHER" id="PTHR43619">
    <property type="entry name" value="S-ADENOSYL-L-METHIONINE-DEPENDENT METHYLTRANSFERASE YKTD-RELATED"/>
    <property type="match status" value="1"/>
</dbReference>
<dbReference type="EMBL" id="ADBJ01000044">
    <property type="protein sequence ID" value="EFA76842.1"/>
    <property type="molecule type" value="Genomic_DNA"/>
</dbReference>
<gene>
    <name evidence="4" type="ORF">PPL_09594</name>
</gene>
<name>D3BNS3_HETP5</name>
<dbReference type="AlphaFoldDB" id="D3BNS3"/>
<accession>D3BNS3</accession>
<evidence type="ECO:0000313" key="4">
    <source>
        <dbReference type="EMBL" id="EFA76842.1"/>
    </source>
</evidence>
<dbReference type="InterPro" id="IPR029063">
    <property type="entry name" value="SAM-dependent_MTases_sf"/>
</dbReference>
<dbReference type="Proteomes" id="UP000001396">
    <property type="component" value="Unassembled WGS sequence"/>
</dbReference>
<comment type="caution">
    <text evidence="4">The sequence shown here is derived from an EMBL/GenBank/DDBJ whole genome shotgun (WGS) entry which is preliminary data.</text>
</comment>
<protein>
    <recommendedName>
        <fullName evidence="6">S-adenosyl-L-methionine-dependent methyltransferase</fullName>
    </recommendedName>
</protein>
<dbReference type="InterPro" id="IPR011610">
    <property type="entry name" value="SAM_mthyl_Trfase_ML2640-like"/>
</dbReference>
<dbReference type="STRING" id="670386.D3BNS3"/>
<dbReference type="InParanoid" id="D3BNS3"/>
<dbReference type="Pfam" id="PF04072">
    <property type="entry name" value="LCM"/>
    <property type="match status" value="1"/>
</dbReference>
<comment type="similarity">
    <text evidence="1">Belongs to the UPF0677 family.</text>
</comment>
<reference evidence="4 5" key="1">
    <citation type="journal article" date="2011" name="Genome Res.">
        <title>Phylogeny-wide analysis of social amoeba genomes highlights ancient origins for complex intercellular communication.</title>
        <authorList>
            <person name="Heidel A.J."/>
            <person name="Lawal H.M."/>
            <person name="Felder M."/>
            <person name="Schilde C."/>
            <person name="Helps N.R."/>
            <person name="Tunggal B."/>
            <person name="Rivero F."/>
            <person name="John U."/>
            <person name="Schleicher M."/>
            <person name="Eichinger L."/>
            <person name="Platzer M."/>
            <person name="Noegel A.A."/>
            <person name="Schaap P."/>
            <person name="Gloeckner G."/>
        </authorList>
    </citation>
    <scope>NUCLEOTIDE SEQUENCE [LARGE SCALE GENOMIC DNA]</scope>
    <source>
        <strain evidence="5">ATCC 26659 / Pp 5 / PN500</strain>
    </source>
</reference>
<dbReference type="SUPFAM" id="SSF53335">
    <property type="entry name" value="S-adenosyl-L-methionine-dependent methyltransferases"/>
    <property type="match status" value="1"/>
</dbReference>
<organism evidence="4 5">
    <name type="scientific">Heterostelium pallidum (strain ATCC 26659 / Pp 5 / PN500)</name>
    <name type="common">Cellular slime mold</name>
    <name type="synonym">Polysphondylium pallidum</name>
    <dbReference type="NCBI Taxonomy" id="670386"/>
    <lineage>
        <taxon>Eukaryota</taxon>
        <taxon>Amoebozoa</taxon>
        <taxon>Evosea</taxon>
        <taxon>Eumycetozoa</taxon>
        <taxon>Dictyostelia</taxon>
        <taxon>Acytosteliales</taxon>
        <taxon>Acytosteliaceae</taxon>
        <taxon>Heterostelium</taxon>
    </lineage>
</organism>
<evidence type="ECO:0000256" key="1">
    <source>
        <dbReference type="ARBA" id="ARBA00008138"/>
    </source>
</evidence>
<dbReference type="NCBIfam" id="TIGR00027">
    <property type="entry name" value="mthyl_TIGR00027"/>
    <property type="match status" value="1"/>
</dbReference>
<keyword evidence="2" id="KW-0489">Methyltransferase</keyword>
<evidence type="ECO:0000313" key="5">
    <source>
        <dbReference type="Proteomes" id="UP000001396"/>
    </source>
</evidence>
<dbReference type="GO" id="GO:0032259">
    <property type="term" value="P:methylation"/>
    <property type="evidence" value="ECO:0007669"/>
    <property type="project" value="UniProtKB-KW"/>
</dbReference>
<evidence type="ECO:0000256" key="3">
    <source>
        <dbReference type="ARBA" id="ARBA00022679"/>
    </source>
</evidence>
<keyword evidence="3" id="KW-0808">Transferase</keyword>
<evidence type="ECO:0000256" key="2">
    <source>
        <dbReference type="ARBA" id="ARBA00022603"/>
    </source>
</evidence>
<sequence>MEKITVPTTSLFVCSSRLFVTNEYVGKVLNNPNSTDDEMKSIQEFRRRYNSSLPNLLDHYSKILVYDPYSYYFCNTDESTLIVSNVMDKFHSMYPCFFETELFKKEVLEVIKFPTDLAYKELKNYVLNSPSPMMSWTMLNSQGLLIHMLLRTKYIDDFVQEKINEGFEQFVILGAGLDSRGYRLPFKSGTTVWEVDFPEVLNYKQFVIGNAEIPKVSQANNVFITSDLLQSKEWTSRMDSTGFNRAKKTIWILEGLVFYIDREGTSLILKTVNSMSASGSGILYETISKRYSYHEKLNPMITLFRVDMITTTETPTDLLEDLCFTKDVKSLSEIDTQILYNVKKEDDNEPHVPTSFTIAYKQ</sequence>
<keyword evidence="5" id="KW-1185">Reference proteome</keyword>
<dbReference type="InterPro" id="IPR007213">
    <property type="entry name" value="Ppm1/Ppm2/Tcmp"/>
</dbReference>
<dbReference type="Gene3D" id="3.40.50.150">
    <property type="entry name" value="Vaccinia Virus protein VP39"/>
    <property type="match status" value="1"/>
</dbReference>
<dbReference type="OMA" id="CFFETEL"/>
<dbReference type="GO" id="GO:0008168">
    <property type="term" value="F:methyltransferase activity"/>
    <property type="evidence" value="ECO:0007669"/>
    <property type="project" value="UniProtKB-KW"/>
</dbReference>
<evidence type="ECO:0008006" key="6">
    <source>
        <dbReference type="Google" id="ProtNLM"/>
    </source>
</evidence>
<dbReference type="GeneID" id="31365069"/>
<dbReference type="RefSeq" id="XP_020428974.1">
    <property type="nucleotide sequence ID" value="XM_020580387.1"/>
</dbReference>